<dbReference type="Proteomes" id="UP001459277">
    <property type="component" value="Unassembled WGS sequence"/>
</dbReference>
<accession>A0AAW2E6K7</accession>
<dbReference type="GO" id="GO:0004519">
    <property type="term" value="F:endonuclease activity"/>
    <property type="evidence" value="ECO:0007669"/>
    <property type="project" value="UniProtKB-KW"/>
</dbReference>
<dbReference type="InterPro" id="IPR051320">
    <property type="entry name" value="Viral_Replic_Matur_Polypro"/>
</dbReference>
<dbReference type="PANTHER" id="PTHR33064:SF37">
    <property type="entry name" value="RIBONUCLEASE H"/>
    <property type="match status" value="1"/>
</dbReference>
<keyword evidence="4" id="KW-0540">Nuclease</keyword>
<keyword evidence="11" id="KW-1185">Reference proteome</keyword>
<sequence>MSILLVKQIKSHVKTLPRLGIPTVNAFKIVETDASDIGYGGILKQRVSPDSSEQIIRFYSGIWNTAQLNYSTIKKEILSIVLCISKFQSDLLNQKFLLRIDSKSAKYVIEKDVENIASKHIFSKWQAILSVFDFDIDYIKGSQNAIPDILTREFLQNTNGNMRNSILIKTICDKKDSSKWGPSPNDTRLTPKSPIPYSYHDYITAWFKFMLHQNDNMTHSWFVNFDKHFTGYLPLWFIRWWSQFGLVPEILLDPLMEVFRLFSSSYRVNPYGAKFPLLLHFVKQNKIPWILKWQYEKHEDDVLARNWYVKWWDKFPHIQQIVSTVTRECSVYAAPPMARDYIPIQAPV</sequence>
<keyword evidence="6" id="KW-0255">Endonuclease</keyword>
<organism evidence="10 11">
    <name type="scientific">Lithocarpus litseifolius</name>
    <dbReference type="NCBI Taxonomy" id="425828"/>
    <lineage>
        <taxon>Eukaryota</taxon>
        <taxon>Viridiplantae</taxon>
        <taxon>Streptophyta</taxon>
        <taxon>Embryophyta</taxon>
        <taxon>Tracheophyta</taxon>
        <taxon>Spermatophyta</taxon>
        <taxon>Magnoliopsida</taxon>
        <taxon>eudicotyledons</taxon>
        <taxon>Gunneridae</taxon>
        <taxon>Pentapetalae</taxon>
        <taxon>rosids</taxon>
        <taxon>fabids</taxon>
        <taxon>Fagales</taxon>
        <taxon>Fagaceae</taxon>
        <taxon>Lithocarpus</taxon>
    </lineage>
</organism>
<keyword evidence="5" id="KW-0064">Aspartyl protease</keyword>
<comment type="caution">
    <text evidence="10">The sequence shown here is derived from an EMBL/GenBank/DDBJ whole genome shotgun (WGS) entry which is preliminary data.</text>
</comment>
<keyword evidence="8" id="KW-0695">RNA-directed DNA polymerase</keyword>
<dbReference type="GO" id="GO:0004190">
    <property type="term" value="F:aspartic-type endopeptidase activity"/>
    <property type="evidence" value="ECO:0007669"/>
    <property type="project" value="UniProtKB-KW"/>
</dbReference>
<dbReference type="EMBL" id="JAZDWU010000001">
    <property type="protein sequence ID" value="KAL0017383.1"/>
    <property type="molecule type" value="Genomic_DNA"/>
</dbReference>
<protein>
    <recommendedName>
        <fullName evidence="9">Reverse transcriptase RNase H-like domain-containing protein</fullName>
    </recommendedName>
</protein>
<dbReference type="InterPro" id="IPR041373">
    <property type="entry name" value="RT_RNaseH"/>
</dbReference>
<dbReference type="InterPro" id="IPR043502">
    <property type="entry name" value="DNA/RNA_pol_sf"/>
</dbReference>
<reference evidence="10 11" key="1">
    <citation type="submission" date="2024-01" db="EMBL/GenBank/DDBJ databases">
        <title>A telomere-to-telomere, gap-free genome of sweet tea (Lithocarpus litseifolius).</title>
        <authorList>
            <person name="Zhou J."/>
        </authorList>
    </citation>
    <scope>NUCLEOTIDE SEQUENCE [LARGE SCALE GENOMIC DNA]</scope>
    <source>
        <strain evidence="10">Zhou-2022a</strain>
        <tissue evidence="10">Leaf</tissue>
    </source>
</reference>
<keyword evidence="1" id="KW-0645">Protease</keyword>
<dbReference type="AlphaFoldDB" id="A0AAW2E6K7"/>
<evidence type="ECO:0000313" key="11">
    <source>
        <dbReference type="Proteomes" id="UP001459277"/>
    </source>
</evidence>
<dbReference type="Pfam" id="PF17917">
    <property type="entry name" value="RT_RNaseH"/>
    <property type="match status" value="1"/>
</dbReference>
<name>A0AAW2E6K7_9ROSI</name>
<evidence type="ECO:0000256" key="1">
    <source>
        <dbReference type="ARBA" id="ARBA00022670"/>
    </source>
</evidence>
<evidence type="ECO:0000313" key="10">
    <source>
        <dbReference type="EMBL" id="KAL0017383.1"/>
    </source>
</evidence>
<evidence type="ECO:0000256" key="8">
    <source>
        <dbReference type="ARBA" id="ARBA00022918"/>
    </source>
</evidence>
<evidence type="ECO:0000256" key="4">
    <source>
        <dbReference type="ARBA" id="ARBA00022722"/>
    </source>
</evidence>
<evidence type="ECO:0000256" key="3">
    <source>
        <dbReference type="ARBA" id="ARBA00022695"/>
    </source>
</evidence>
<evidence type="ECO:0000256" key="2">
    <source>
        <dbReference type="ARBA" id="ARBA00022679"/>
    </source>
</evidence>
<keyword evidence="7" id="KW-0378">Hydrolase</keyword>
<dbReference type="PANTHER" id="PTHR33064">
    <property type="entry name" value="POL PROTEIN"/>
    <property type="match status" value="1"/>
</dbReference>
<keyword evidence="2" id="KW-0808">Transferase</keyword>
<evidence type="ECO:0000256" key="6">
    <source>
        <dbReference type="ARBA" id="ARBA00022759"/>
    </source>
</evidence>
<dbReference type="GO" id="GO:0006508">
    <property type="term" value="P:proteolysis"/>
    <property type="evidence" value="ECO:0007669"/>
    <property type="project" value="UniProtKB-KW"/>
</dbReference>
<dbReference type="SUPFAM" id="SSF56672">
    <property type="entry name" value="DNA/RNA polymerases"/>
    <property type="match status" value="1"/>
</dbReference>
<evidence type="ECO:0000259" key="9">
    <source>
        <dbReference type="Pfam" id="PF17917"/>
    </source>
</evidence>
<dbReference type="CDD" id="cd09274">
    <property type="entry name" value="RNase_HI_RT_Ty3"/>
    <property type="match status" value="1"/>
</dbReference>
<gene>
    <name evidence="10" type="ORF">SO802_004452</name>
</gene>
<keyword evidence="3" id="KW-0548">Nucleotidyltransferase</keyword>
<dbReference type="GO" id="GO:0003964">
    <property type="term" value="F:RNA-directed DNA polymerase activity"/>
    <property type="evidence" value="ECO:0007669"/>
    <property type="project" value="UniProtKB-KW"/>
</dbReference>
<proteinExistence type="predicted"/>
<evidence type="ECO:0000256" key="7">
    <source>
        <dbReference type="ARBA" id="ARBA00022801"/>
    </source>
</evidence>
<feature type="domain" description="Reverse transcriptase RNase H-like" evidence="9">
    <location>
        <begin position="29"/>
        <end position="131"/>
    </location>
</feature>
<evidence type="ECO:0000256" key="5">
    <source>
        <dbReference type="ARBA" id="ARBA00022750"/>
    </source>
</evidence>